<dbReference type="RefSeq" id="WP_183320563.1">
    <property type="nucleotide sequence ID" value="NZ_JACHVQ010000001.1"/>
</dbReference>
<accession>A0A839NCX1</accession>
<dbReference type="Pfam" id="PF11350">
    <property type="entry name" value="DUF3152"/>
    <property type="match status" value="1"/>
</dbReference>
<comment type="caution">
    <text evidence="2">The sequence shown here is derived from an EMBL/GenBank/DDBJ whole genome shotgun (WGS) entry which is preliminary data.</text>
</comment>
<dbReference type="GO" id="GO:0008237">
    <property type="term" value="F:metallopeptidase activity"/>
    <property type="evidence" value="ECO:0007669"/>
    <property type="project" value="InterPro"/>
</dbReference>
<evidence type="ECO:0000313" key="3">
    <source>
        <dbReference type="Proteomes" id="UP000559182"/>
    </source>
</evidence>
<evidence type="ECO:0000259" key="1">
    <source>
        <dbReference type="Pfam" id="PF11350"/>
    </source>
</evidence>
<dbReference type="InterPro" id="IPR022603">
    <property type="entry name" value="DUF3152"/>
</dbReference>
<dbReference type="AlphaFoldDB" id="A0A839NCX1"/>
<sequence length="177" mass="19338">MTVPETTTVKTGRVVTYSLQIEGGMHADTADVAKAFGSALLDRRGWQGVDQVRFVQVTPHQVAKGTKPQMRVLVASPKEVNKLCAPLPTHGDTSCDTSAHVVLNYKLWMKGVVYFKGQLGTYREYMVNHEVGHALGHGHQLCSKKGAYAPVMQQQTLGLQGCKAWPWPKRPNAAGKA</sequence>
<dbReference type="InterPro" id="IPR024079">
    <property type="entry name" value="MetalloPept_cat_dom_sf"/>
</dbReference>
<feature type="domain" description="DUF3152" evidence="1">
    <location>
        <begin position="5"/>
        <end position="160"/>
    </location>
</feature>
<dbReference type="EMBL" id="JACHVQ010000001">
    <property type="protein sequence ID" value="MBB2892402.1"/>
    <property type="molecule type" value="Genomic_DNA"/>
</dbReference>
<evidence type="ECO:0000313" key="2">
    <source>
        <dbReference type="EMBL" id="MBB2892402.1"/>
    </source>
</evidence>
<dbReference type="SUPFAM" id="SSF55486">
    <property type="entry name" value="Metalloproteases ('zincins'), catalytic domain"/>
    <property type="match status" value="1"/>
</dbReference>
<protein>
    <recommendedName>
        <fullName evidence="1">DUF3152 domain-containing protein</fullName>
    </recommendedName>
</protein>
<organism evidence="2 3">
    <name type="scientific">Flexivirga oryzae</name>
    <dbReference type="NCBI Taxonomy" id="1794944"/>
    <lineage>
        <taxon>Bacteria</taxon>
        <taxon>Bacillati</taxon>
        <taxon>Actinomycetota</taxon>
        <taxon>Actinomycetes</taxon>
        <taxon>Micrococcales</taxon>
        <taxon>Dermacoccaceae</taxon>
        <taxon>Flexivirga</taxon>
    </lineage>
</organism>
<dbReference type="Gene3D" id="3.40.390.10">
    <property type="entry name" value="Collagenase (Catalytic Domain)"/>
    <property type="match status" value="1"/>
</dbReference>
<keyword evidence="3" id="KW-1185">Reference proteome</keyword>
<proteinExistence type="predicted"/>
<gene>
    <name evidence="2" type="ORF">FHU39_002386</name>
</gene>
<dbReference type="Proteomes" id="UP000559182">
    <property type="component" value="Unassembled WGS sequence"/>
</dbReference>
<name>A0A839NCX1_9MICO</name>
<reference evidence="2 3" key="1">
    <citation type="submission" date="2020-08" db="EMBL/GenBank/DDBJ databases">
        <title>Sequencing the genomes of 1000 actinobacteria strains.</title>
        <authorList>
            <person name="Klenk H.-P."/>
        </authorList>
    </citation>
    <scope>NUCLEOTIDE SEQUENCE [LARGE SCALE GENOMIC DNA]</scope>
    <source>
        <strain evidence="2 3">DSM 105369</strain>
    </source>
</reference>